<dbReference type="InterPro" id="IPR037401">
    <property type="entry name" value="SnoaL-like"/>
</dbReference>
<organism evidence="3 4">
    <name type="scientific">Gordonia namibiensis NBRC 108229</name>
    <dbReference type="NCBI Taxonomy" id="1208314"/>
    <lineage>
        <taxon>Bacteria</taxon>
        <taxon>Bacillati</taxon>
        <taxon>Actinomycetota</taxon>
        <taxon>Actinomycetes</taxon>
        <taxon>Mycobacteriales</taxon>
        <taxon>Gordoniaceae</taxon>
        <taxon>Gordonia</taxon>
    </lineage>
</organism>
<dbReference type="CDD" id="cd00531">
    <property type="entry name" value="NTF2_like"/>
    <property type="match status" value="1"/>
</dbReference>
<keyword evidence="4" id="KW-1185">Reference proteome</keyword>
<comment type="caution">
    <text evidence="3">The sequence shown here is derived from an EMBL/GenBank/DDBJ whole genome shotgun (WGS) entry which is preliminary data.</text>
</comment>
<dbReference type="Pfam" id="PF13577">
    <property type="entry name" value="SnoaL_4"/>
    <property type="match status" value="1"/>
</dbReference>
<evidence type="ECO:0000313" key="3">
    <source>
        <dbReference type="EMBL" id="GAB99126.1"/>
    </source>
</evidence>
<dbReference type="AlphaFoldDB" id="K6WZ85"/>
<protein>
    <recommendedName>
        <fullName evidence="2">SnoaL-like domain-containing protein</fullName>
    </recommendedName>
</protein>
<accession>K6WZ85</accession>
<dbReference type="RefSeq" id="WP_006865396.1">
    <property type="nucleotide sequence ID" value="NZ_BAHE01000007.1"/>
</dbReference>
<dbReference type="Proteomes" id="UP000035058">
    <property type="component" value="Unassembled WGS sequence"/>
</dbReference>
<dbReference type="InterPro" id="IPR032710">
    <property type="entry name" value="NTF2-like_dom_sf"/>
</dbReference>
<feature type="region of interest" description="Disordered" evidence="1">
    <location>
        <begin position="144"/>
        <end position="168"/>
    </location>
</feature>
<dbReference type="InterPro" id="IPR011944">
    <property type="entry name" value="Steroid_delta5-4_isomerase"/>
</dbReference>
<feature type="domain" description="SnoaL-like" evidence="2">
    <location>
        <begin position="17"/>
        <end position="139"/>
    </location>
</feature>
<evidence type="ECO:0000259" key="2">
    <source>
        <dbReference type="Pfam" id="PF13577"/>
    </source>
</evidence>
<name>K6WZ85_9ACTN</name>
<gene>
    <name evidence="3" type="ORF">GONAM_07_00470</name>
</gene>
<evidence type="ECO:0000256" key="1">
    <source>
        <dbReference type="SAM" id="MobiDB-lite"/>
    </source>
</evidence>
<dbReference type="Gene3D" id="3.10.450.50">
    <property type="match status" value="1"/>
</dbReference>
<reference evidence="3 4" key="1">
    <citation type="submission" date="2012-08" db="EMBL/GenBank/DDBJ databases">
        <title>Whole genome shotgun sequence of Gordonia namibiensis NBRC 108229.</title>
        <authorList>
            <person name="Isaki-Nakamura S."/>
            <person name="Hosoyama A."/>
            <person name="Tsuchikane K."/>
            <person name="Katsumata H."/>
            <person name="Baba S."/>
            <person name="Yamazaki S."/>
            <person name="Fujita N."/>
        </authorList>
    </citation>
    <scope>NUCLEOTIDE SEQUENCE [LARGE SCALE GENOMIC DNA]</scope>
    <source>
        <strain evidence="3 4">NBRC 108229</strain>
    </source>
</reference>
<sequence length="168" mass="18279">MTIEEKMTQLEDTVRLLADEREITRLVTSYGPLVDSGDAEAVAALWTPDGIYDVDGLYMQGRDDIAAMVRSDAHQGLIARGCTHLQGAVHVNVDADEAIAASHSLLVLSGDKGFRVLRATAHHWRFVRTEAGWKVARRTSRALDGNPEAHHLLNAGAHGTDVEDRASS</sequence>
<dbReference type="EMBL" id="BAHE01000007">
    <property type="protein sequence ID" value="GAB99126.1"/>
    <property type="molecule type" value="Genomic_DNA"/>
</dbReference>
<evidence type="ECO:0000313" key="4">
    <source>
        <dbReference type="Proteomes" id="UP000035058"/>
    </source>
</evidence>
<dbReference type="NCBIfam" id="TIGR02246">
    <property type="entry name" value="SgcJ/EcaC family oxidoreductase"/>
    <property type="match status" value="1"/>
</dbReference>
<proteinExistence type="predicted"/>
<dbReference type="SUPFAM" id="SSF54427">
    <property type="entry name" value="NTF2-like"/>
    <property type="match status" value="1"/>
</dbReference>